<dbReference type="InterPro" id="IPR033130">
    <property type="entry name" value="RNase_T2_His_AS_2"/>
</dbReference>
<keyword evidence="6" id="KW-1185">Reference proteome</keyword>
<protein>
    <submittedName>
        <fullName evidence="5">Uncharacterized protein</fullName>
    </submittedName>
</protein>
<evidence type="ECO:0000256" key="1">
    <source>
        <dbReference type="ARBA" id="ARBA00007469"/>
    </source>
</evidence>
<reference evidence="5" key="1">
    <citation type="submission" date="2023-12" db="EMBL/GenBank/DDBJ databases">
        <authorList>
            <person name="Brown T."/>
        </authorList>
    </citation>
    <scope>NUCLEOTIDE SEQUENCE</scope>
</reference>
<dbReference type="PANTHER" id="PTHR11240">
    <property type="entry name" value="RIBONUCLEASE T2"/>
    <property type="match status" value="1"/>
</dbReference>
<evidence type="ECO:0000313" key="5">
    <source>
        <dbReference type="EMBL" id="CAK6446457.1"/>
    </source>
</evidence>
<sequence length="250" mass="27528">MKPAAPGRALLCALGLALWLGCARGLQRSSGSHDWKKLIMVHHWPATVCKSTEHGCREPPDYWTIHGLWADKADMCNRSWPFKLDEIKDLMPDMKMYWPDLLHPSPNSSFLWKHEWEKHGTCVAQLEALGSERKYFGKALDLYRALALNSMLQKLGVVPSGGNYYQVSDIKDALSSLYGVPPKIQCLPPEQGEEVQLLGQIELCFTKDLQLRGCAEPGRPGAPAGGAGGAGLAQDLQVCKDGPVLYPPPP</sequence>
<gene>
    <name evidence="5" type="ORF">MPIPNATIZW_LOCUS14763</name>
</gene>
<dbReference type="InterPro" id="IPR033697">
    <property type="entry name" value="Ribonuclease_T2_eukaryotic"/>
</dbReference>
<evidence type="ECO:0000256" key="3">
    <source>
        <dbReference type="RuleBase" id="RU004328"/>
    </source>
</evidence>
<keyword evidence="2" id="KW-1015">Disulfide bond</keyword>
<evidence type="ECO:0000256" key="2">
    <source>
        <dbReference type="ARBA" id="ARBA00023157"/>
    </source>
</evidence>
<dbReference type="PANTHER" id="PTHR11240:SF22">
    <property type="entry name" value="RIBONUCLEASE T2"/>
    <property type="match status" value="1"/>
</dbReference>
<name>A0ABP0ADI9_PIPNA</name>
<evidence type="ECO:0000313" key="6">
    <source>
        <dbReference type="Proteomes" id="UP001314169"/>
    </source>
</evidence>
<feature type="signal peptide" evidence="4">
    <location>
        <begin position="1"/>
        <end position="25"/>
    </location>
</feature>
<dbReference type="CDD" id="cd01061">
    <property type="entry name" value="RNase_T2_euk"/>
    <property type="match status" value="1"/>
</dbReference>
<dbReference type="SUPFAM" id="SSF55895">
    <property type="entry name" value="Ribonuclease Rh-like"/>
    <property type="match status" value="1"/>
</dbReference>
<proteinExistence type="inferred from homology"/>
<dbReference type="Gene3D" id="3.90.730.10">
    <property type="entry name" value="Ribonuclease T2-like"/>
    <property type="match status" value="1"/>
</dbReference>
<dbReference type="Pfam" id="PF00445">
    <property type="entry name" value="Ribonuclease_T2"/>
    <property type="match status" value="1"/>
</dbReference>
<dbReference type="EMBL" id="OY882863">
    <property type="protein sequence ID" value="CAK6446457.1"/>
    <property type="molecule type" value="Genomic_DNA"/>
</dbReference>
<accession>A0ABP0ADI9</accession>
<dbReference type="Proteomes" id="UP001314169">
    <property type="component" value="Chromosome 6"/>
</dbReference>
<feature type="chain" id="PRO_5047239177" evidence="4">
    <location>
        <begin position="26"/>
        <end position="250"/>
    </location>
</feature>
<dbReference type="InterPro" id="IPR036430">
    <property type="entry name" value="RNase_T2-like_sf"/>
</dbReference>
<dbReference type="PROSITE" id="PS00531">
    <property type="entry name" value="RNASE_T2_2"/>
    <property type="match status" value="1"/>
</dbReference>
<comment type="similarity">
    <text evidence="1 3">Belongs to the RNase T2 family.</text>
</comment>
<organism evidence="5 6">
    <name type="scientific">Pipistrellus nathusii</name>
    <name type="common">Nathusius' pipistrelle</name>
    <dbReference type="NCBI Taxonomy" id="59473"/>
    <lineage>
        <taxon>Eukaryota</taxon>
        <taxon>Metazoa</taxon>
        <taxon>Chordata</taxon>
        <taxon>Craniata</taxon>
        <taxon>Vertebrata</taxon>
        <taxon>Euteleostomi</taxon>
        <taxon>Mammalia</taxon>
        <taxon>Eutheria</taxon>
        <taxon>Laurasiatheria</taxon>
        <taxon>Chiroptera</taxon>
        <taxon>Yangochiroptera</taxon>
        <taxon>Vespertilionidae</taxon>
        <taxon>Pipistrellus</taxon>
    </lineage>
</organism>
<dbReference type="InterPro" id="IPR001568">
    <property type="entry name" value="RNase_T2-like"/>
</dbReference>
<evidence type="ECO:0000256" key="4">
    <source>
        <dbReference type="SAM" id="SignalP"/>
    </source>
</evidence>
<keyword evidence="4" id="KW-0732">Signal</keyword>
<dbReference type="PROSITE" id="PS51257">
    <property type="entry name" value="PROKAR_LIPOPROTEIN"/>
    <property type="match status" value="1"/>
</dbReference>